<dbReference type="AlphaFoldDB" id="A0A4R1B7T1"/>
<dbReference type="PANTHER" id="PTHR35271">
    <property type="entry name" value="ABC TRANSPORTER, SUBSTRATE-BINDING LIPOPROTEIN-RELATED"/>
    <property type="match status" value="1"/>
</dbReference>
<proteinExistence type="predicted"/>
<dbReference type="Gene3D" id="3.40.50.2300">
    <property type="match status" value="1"/>
</dbReference>
<protein>
    <recommendedName>
        <fullName evidence="3">ABC transporter substrate-binding protein</fullName>
    </recommendedName>
</protein>
<name>A0A4R1B7T1_9PROT</name>
<dbReference type="Pfam" id="PF04392">
    <property type="entry name" value="ABC_sub_bind"/>
    <property type="match status" value="1"/>
</dbReference>
<dbReference type="EMBL" id="SJZB01000040">
    <property type="protein sequence ID" value="TCJ13197.1"/>
    <property type="molecule type" value="Genomic_DNA"/>
</dbReference>
<dbReference type="InterPro" id="IPR007487">
    <property type="entry name" value="ABC_transpt-TYRBP-like"/>
</dbReference>
<gene>
    <name evidence="1" type="ORF">EZJ19_10640</name>
</gene>
<evidence type="ECO:0000313" key="2">
    <source>
        <dbReference type="Proteomes" id="UP000295443"/>
    </source>
</evidence>
<comment type="caution">
    <text evidence="1">The sequence shown here is derived from an EMBL/GenBank/DDBJ whole genome shotgun (WGS) entry which is preliminary data.</text>
</comment>
<reference evidence="1 2" key="1">
    <citation type="submission" date="2019-03" db="EMBL/GenBank/DDBJ databases">
        <title>Genome sequence of Thiobacillaceae bacterium LSR1, a sulfur-oxidizing bacterium isolated from freshwater sediment.</title>
        <authorList>
            <person name="Li S."/>
        </authorList>
    </citation>
    <scope>NUCLEOTIDE SEQUENCE [LARGE SCALE GENOMIC DNA]</scope>
    <source>
        <strain evidence="1 2">LSR1</strain>
    </source>
</reference>
<keyword evidence="2" id="KW-1185">Reference proteome</keyword>
<organism evidence="1 2">
    <name type="scientific">Parasulfuritortus cantonensis</name>
    <dbReference type="NCBI Taxonomy" id="2528202"/>
    <lineage>
        <taxon>Bacteria</taxon>
        <taxon>Pseudomonadati</taxon>
        <taxon>Pseudomonadota</taxon>
        <taxon>Betaproteobacteria</taxon>
        <taxon>Nitrosomonadales</taxon>
        <taxon>Thiobacillaceae</taxon>
        <taxon>Parasulfuritortus</taxon>
    </lineage>
</organism>
<dbReference type="OrthoDB" id="9178917at2"/>
<sequence>MPAGATPDRQIKLNKSGGVSMQFDLGGYKRGPNPWLGLALFLGLWLSWATTAARAESSPRVVVVLSDGAAAYHEVAEAFVAALAGKYPVQFRMAGELSASEIRNLNGERILIVPIGMRALRAIHDPAGHNARVLALLVPRAALESLGDAGVGDSAVYIDQPASRSLVFAKLLLPQAVKIGVVVSPDAVVNLRGLAGEATRQHLELVVEKVADQQEVARALQRMLPEIDVLLLVPDSQVVNENTVRQILMASYRRRVPVLGFSRGLANAGAVASLVSSPGEIGRQGGLLARQWNPVSGWLPAARHAERVELIFNRQVARSLDIDLPADEAATETWRRRLD</sequence>
<evidence type="ECO:0000313" key="1">
    <source>
        <dbReference type="EMBL" id="TCJ13197.1"/>
    </source>
</evidence>
<dbReference type="Proteomes" id="UP000295443">
    <property type="component" value="Unassembled WGS sequence"/>
</dbReference>
<dbReference type="PANTHER" id="PTHR35271:SF1">
    <property type="entry name" value="ABC TRANSPORTER, SUBSTRATE-BINDING LIPOPROTEIN"/>
    <property type="match status" value="1"/>
</dbReference>
<accession>A0A4R1B7T1</accession>
<evidence type="ECO:0008006" key="3">
    <source>
        <dbReference type="Google" id="ProtNLM"/>
    </source>
</evidence>